<dbReference type="GO" id="GO:0005739">
    <property type="term" value="C:mitochondrion"/>
    <property type="evidence" value="ECO:0007669"/>
    <property type="project" value="TreeGrafter"/>
</dbReference>
<dbReference type="Gene3D" id="2.40.50.140">
    <property type="entry name" value="Nucleic acid-binding proteins"/>
    <property type="match status" value="1"/>
</dbReference>
<dbReference type="InterPro" id="IPR029351">
    <property type="entry name" value="GAD_dom"/>
</dbReference>
<dbReference type="CDD" id="cd00777">
    <property type="entry name" value="AspRS_core"/>
    <property type="match status" value="1"/>
</dbReference>
<keyword evidence="5" id="KW-0648">Protein biosynthesis</keyword>
<dbReference type="SUPFAM" id="SSF55261">
    <property type="entry name" value="GAD domain-like"/>
    <property type="match status" value="1"/>
</dbReference>
<dbReference type="Pfam" id="PF02938">
    <property type="entry name" value="GAD"/>
    <property type="match status" value="1"/>
</dbReference>
<evidence type="ECO:0000256" key="1">
    <source>
        <dbReference type="ARBA" id="ARBA00006303"/>
    </source>
</evidence>
<dbReference type="InterPro" id="IPR047089">
    <property type="entry name" value="Asp-tRNA-ligase_1_N"/>
</dbReference>
<dbReference type="EMBL" id="MDYQ01000053">
    <property type="protein sequence ID" value="PRP84957.1"/>
    <property type="molecule type" value="Genomic_DNA"/>
</dbReference>
<keyword evidence="4" id="KW-0067">ATP-binding</keyword>
<sequence>MSIARAFRLLYPSSLSSIPRARPPHVTHLIHRAKHVVQCCASQALTPKRMFSSTGFLRTNDSSSKYLPQVATTADQPFFSATVTPSRTHTCGQIDRSASGQTVVLSGWITSIRALAQSEEATAPVFIVLRDMHGAVQVTHNPVGKSGKIASLLNSLSRETIISVRGIVRERPDEDKRPYDNKWRMHCDVEVDFDDVIVLNQADNTLPFDLRSDKLANEEIRLRHRYMDLRRPTMLQNVLVRSKVSQLTRDYFYANGFTEIETPTLFRATPESGAKEFIVPTRQEGKFYALPQSPQQYKQILMSSGIDRYFQIARCYRDEGSRPDRQPEFTQVDLEVSYATPEVIIKYIEGLLSSIWKNVFNVDIPTPFPRISFAEAMDRYGSDKPDTRYALELKDITRSVEGSDAKVFSGKKEGDTVRCINLGNCDFTGAEERSLEAEAKNIREKGVLIIKVVGGKWKSQVSKYVSEDIQRRVLQDVEAKEGDTLLVAVGERLSTCNLLGKLRVFSANILKSKGKLSIPEEQFNFLWTVDFPLFTYEDGAMCSTHNPFTSPVLEDIPLLEKAKTLEDFLKIRGLHYDVVLNGVEIGGGSIRCHNPELQRVILKHLNISEDTFSHLLEALSHGCPPHGGLAIGFDRLISIIRGTQSIRDVIAFPKTSSGNELLTGSPAVLDAKVLAEMGLQAVQKQKEQ</sequence>
<keyword evidence="6 8" id="KW-0030">Aminoacyl-tRNA synthetase</keyword>
<dbReference type="Proteomes" id="UP000241769">
    <property type="component" value="Unassembled WGS sequence"/>
</dbReference>
<dbReference type="PANTHER" id="PTHR22594">
    <property type="entry name" value="ASPARTYL/LYSYL-TRNA SYNTHETASE"/>
    <property type="match status" value="1"/>
</dbReference>
<dbReference type="InterPro" id="IPR045864">
    <property type="entry name" value="aa-tRNA-synth_II/BPL/LPL"/>
</dbReference>
<dbReference type="InterPro" id="IPR012340">
    <property type="entry name" value="NA-bd_OB-fold"/>
</dbReference>
<keyword evidence="3" id="KW-0547">Nucleotide-binding</keyword>
<dbReference type="OrthoDB" id="439710at2759"/>
<dbReference type="InterPro" id="IPR004524">
    <property type="entry name" value="Asp-tRNA-ligase_1"/>
</dbReference>
<comment type="caution">
    <text evidence="8">The sequence shown here is derived from an EMBL/GenBank/DDBJ whole genome shotgun (WGS) entry which is preliminary data.</text>
</comment>
<dbReference type="InParanoid" id="A0A2P6NLX6"/>
<dbReference type="GO" id="GO:0004815">
    <property type="term" value="F:aspartate-tRNA ligase activity"/>
    <property type="evidence" value="ECO:0007669"/>
    <property type="project" value="TreeGrafter"/>
</dbReference>
<dbReference type="InterPro" id="IPR004365">
    <property type="entry name" value="NA-bd_OB_tRNA"/>
</dbReference>
<dbReference type="PANTHER" id="PTHR22594:SF5">
    <property type="entry name" value="ASPARTATE--TRNA LIGASE, MITOCHONDRIAL"/>
    <property type="match status" value="1"/>
</dbReference>
<dbReference type="GO" id="GO:0005524">
    <property type="term" value="F:ATP binding"/>
    <property type="evidence" value="ECO:0007669"/>
    <property type="project" value="UniProtKB-KW"/>
</dbReference>
<name>A0A2P6NLX6_9EUKA</name>
<feature type="domain" description="Aminoacyl-transfer RNA synthetases class-II family profile" evidence="7">
    <location>
        <begin position="240"/>
        <end position="653"/>
    </location>
</feature>
<evidence type="ECO:0000256" key="3">
    <source>
        <dbReference type="ARBA" id="ARBA00022741"/>
    </source>
</evidence>
<evidence type="ECO:0000313" key="8">
    <source>
        <dbReference type="EMBL" id="PRP84957.1"/>
    </source>
</evidence>
<comment type="similarity">
    <text evidence="1">Belongs to the class-II aminoacyl-tRNA synthetase family. Type 1 subfamily.</text>
</comment>
<dbReference type="InterPro" id="IPR002312">
    <property type="entry name" value="Asp/Asn-tRNA-synth_IIb"/>
</dbReference>
<dbReference type="STRING" id="1890364.A0A2P6NLX6"/>
<dbReference type="NCBIfam" id="TIGR00459">
    <property type="entry name" value="aspS_bact"/>
    <property type="match status" value="1"/>
</dbReference>
<dbReference type="GO" id="GO:0003676">
    <property type="term" value="F:nucleic acid binding"/>
    <property type="evidence" value="ECO:0007669"/>
    <property type="project" value="InterPro"/>
</dbReference>
<dbReference type="SUPFAM" id="SSF50249">
    <property type="entry name" value="Nucleic acid-binding proteins"/>
    <property type="match status" value="1"/>
</dbReference>
<dbReference type="FunCoup" id="A0A2P6NLX6">
    <property type="interactions" value="511"/>
</dbReference>
<evidence type="ECO:0000313" key="9">
    <source>
        <dbReference type="Proteomes" id="UP000241769"/>
    </source>
</evidence>
<dbReference type="InterPro" id="IPR004364">
    <property type="entry name" value="Aa-tRNA-synt_II"/>
</dbReference>
<proteinExistence type="inferred from homology"/>
<dbReference type="NCBIfam" id="NF001750">
    <property type="entry name" value="PRK00476.1"/>
    <property type="match status" value="1"/>
</dbReference>
<dbReference type="GO" id="GO:0006422">
    <property type="term" value="P:aspartyl-tRNA aminoacylation"/>
    <property type="evidence" value="ECO:0007669"/>
    <property type="project" value="TreeGrafter"/>
</dbReference>
<dbReference type="InterPro" id="IPR004115">
    <property type="entry name" value="GAD-like_sf"/>
</dbReference>
<evidence type="ECO:0000256" key="2">
    <source>
        <dbReference type="ARBA" id="ARBA00022598"/>
    </source>
</evidence>
<dbReference type="Gene3D" id="3.30.1360.30">
    <property type="entry name" value="GAD-like domain"/>
    <property type="match status" value="1"/>
</dbReference>
<keyword evidence="9" id="KW-1185">Reference proteome</keyword>
<dbReference type="InterPro" id="IPR047090">
    <property type="entry name" value="AspRS_core"/>
</dbReference>
<evidence type="ECO:0000256" key="4">
    <source>
        <dbReference type="ARBA" id="ARBA00022840"/>
    </source>
</evidence>
<dbReference type="Pfam" id="PF00152">
    <property type="entry name" value="tRNA-synt_2"/>
    <property type="match status" value="1"/>
</dbReference>
<dbReference type="SUPFAM" id="SSF55681">
    <property type="entry name" value="Class II aaRS and biotin synthetases"/>
    <property type="match status" value="1"/>
</dbReference>
<dbReference type="Gene3D" id="3.30.930.10">
    <property type="entry name" value="Bira Bifunctional Protein, Domain 2"/>
    <property type="match status" value="1"/>
</dbReference>
<evidence type="ECO:0000259" key="7">
    <source>
        <dbReference type="PROSITE" id="PS50862"/>
    </source>
</evidence>
<dbReference type="PRINTS" id="PR01042">
    <property type="entry name" value="TRNASYNTHASP"/>
</dbReference>
<dbReference type="CDD" id="cd04317">
    <property type="entry name" value="EcAspRS_like_N"/>
    <property type="match status" value="1"/>
</dbReference>
<dbReference type="PROSITE" id="PS50862">
    <property type="entry name" value="AA_TRNA_LIGASE_II"/>
    <property type="match status" value="1"/>
</dbReference>
<evidence type="ECO:0000256" key="5">
    <source>
        <dbReference type="ARBA" id="ARBA00022917"/>
    </source>
</evidence>
<evidence type="ECO:0000256" key="6">
    <source>
        <dbReference type="ARBA" id="ARBA00023146"/>
    </source>
</evidence>
<dbReference type="HAMAP" id="MF_00044">
    <property type="entry name" value="Asp_tRNA_synth_type1"/>
    <property type="match status" value="1"/>
</dbReference>
<dbReference type="Pfam" id="PF01336">
    <property type="entry name" value="tRNA_anti-codon"/>
    <property type="match status" value="1"/>
</dbReference>
<reference evidence="8 9" key="1">
    <citation type="journal article" date="2018" name="Genome Biol. Evol.">
        <title>Multiple Roots of Fruiting Body Formation in Amoebozoa.</title>
        <authorList>
            <person name="Hillmann F."/>
            <person name="Forbes G."/>
            <person name="Novohradska S."/>
            <person name="Ferling I."/>
            <person name="Riege K."/>
            <person name="Groth M."/>
            <person name="Westermann M."/>
            <person name="Marz M."/>
            <person name="Spaller T."/>
            <person name="Winckler T."/>
            <person name="Schaap P."/>
            <person name="Glockner G."/>
        </authorList>
    </citation>
    <scope>NUCLEOTIDE SEQUENCE [LARGE SCALE GENOMIC DNA]</scope>
    <source>
        <strain evidence="8 9">Jena</strain>
    </source>
</reference>
<dbReference type="InterPro" id="IPR006195">
    <property type="entry name" value="aa-tRNA-synth_II"/>
</dbReference>
<accession>A0A2P6NLX6</accession>
<organism evidence="8 9">
    <name type="scientific">Planoprotostelium fungivorum</name>
    <dbReference type="NCBI Taxonomy" id="1890364"/>
    <lineage>
        <taxon>Eukaryota</taxon>
        <taxon>Amoebozoa</taxon>
        <taxon>Evosea</taxon>
        <taxon>Variosea</taxon>
        <taxon>Cavosteliida</taxon>
        <taxon>Cavosteliaceae</taxon>
        <taxon>Planoprotostelium</taxon>
    </lineage>
</organism>
<protein>
    <submittedName>
        <fullName evidence="8">Aspartyl-tRNA synthetase</fullName>
    </submittedName>
</protein>
<keyword evidence="2" id="KW-0436">Ligase</keyword>
<gene>
    <name evidence="8" type="ORF">PROFUN_07342</name>
</gene>
<dbReference type="AlphaFoldDB" id="A0A2P6NLX6"/>